<dbReference type="EMBL" id="BDQI01000001">
    <property type="protein sequence ID" value="GAX49512.1"/>
    <property type="molecule type" value="Genomic_DNA"/>
</dbReference>
<dbReference type="Proteomes" id="UP000217446">
    <property type="component" value="Unassembled WGS sequence"/>
</dbReference>
<dbReference type="Pfam" id="PF06772">
    <property type="entry name" value="LtrA"/>
    <property type="match status" value="1"/>
</dbReference>
<protein>
    <submittedName>
        <fullName evidence="2">Uncharacterized protein</fullName>
    </submittedName>
</protein>
<comment type="caution">
    <text evidence="2">The sequence shown here is derived from an EMBL/GenBank/DDBJ whole genome shotgun (WGS) entry which is preliminary data.</text>
</comment>
<organism evidence="2 3">
    <name type="scientific">Streptomyces olivochromogenes</name>
    <dbReference type="NCBI Taxonomy" id="1963"/>
    <lineage>
        <taxon>Bacteria</taxon>
        <taxon>Bacillati</taxon>
        <taxon>Actinomycetota</taxon>
        <taxon>Actinomycetes</taxon>
        <taxon>Kitasatosporales</taxon>
        <taxon>Streptomycetaceae</taxon>
        <taxon>Streptomyces</taxon>
    </lineage>
</organism>
<proteinExistence type="predicted"/>
<feature type="transmembrane region" description="Helical" evidence="1">
    <location>
        <begin position="6"/>
        <end position="25"/>
    </location>
</feature>
<name>A0A250V5Y9_STROL</name>
<keyword evidence="3" id="KW-1185">Reference proteome</keyword>
<reference evidence="3" key="1">
    <citation type="submission" date="2017-05" db="EMBL/GenBank/DDBJ databases">
        <title>Streptomyces olivochromogenes NBRC 3561 whole genome shotgun sequence.</title>
        <authorList>
            <person name="Dohra H."/>
            <person name="Kodani S."/>
        </authorList>
    </citation>
    <scope>NUCLEOTIDE SEQUENCE [LARGE SCALE GENOMIC DNA]</scope>
    <source>
        <strain evidence="3">NBRC 3561</strain>
    </source>
</reference>
<dbReference type="STRING" id="1963.AQJ27_01040"/>
<feature type="transmembrane region" description="Helical" evidence="1">
    <location>
        <begin position="37"/>
        <end position="53"/>
    </location>
</feature>
<keyword evidence="1" id="KW-0472">Membrane</keyword>
<sequence>MHLGERLGVFTIIVLGEGVAQLVMVGSEANWDHTLRALGLAGFLLLVSIWRLSLVHGYCGVPNLREAALPPRLVLLLHCLTNGALTAPPAGLGASRNRLGSRS</sequence>
<dbReference type="AlphaFoldDB" id="A0A250V5Y9"/>
<evidence type="ECO:0000313" key="2">
    <source>
        <dbReference type="EMBL" id="GAX49512.1"/>
    </source>
</evidence>
<gene>
    <name evidence="2" type="ORF">SO3561_01001</name>
</gene>
<dbReference type="RefSeq" id="WP_067360228.1">
    <property type="nucleotide sequence ID" value="NZ_BDQI01000001.1"/>
</dbReference>
<dbReference type="InterPro" id="IPR010640">
    <property type="entry name" value="Low_temperature_requirement_A"/>
</dbReference>
<keyword evidence="1" id="KW-0812">Transmembrane</keyword>
<evidence type="ECO:0000313" key="3">
    <source>
        <dbReference type="Proteomes" id="UP000217446"/>
    </source>
</evidence>
<evidence type="ECO:0000256" key="1">
    <source>
        <dbReference type="SAM" id="Phobius"/>
    </source>
</evidence>
<keyword evidence="1" id="KW-1133">Transmembrane helix</keyword>
<accession>A0A250V5Y9</accession>